<dbReference type="Proteomes" id="UP001473063">
    <property type="component" value="Unassembled WGS sequence"/>
</dbReference>
<dbReference type="InterPro" id="IPR009057">
    <property type="entry name" value="Homeodomain-like_sf"/>
</dbReference>
<dbReference type="Pfam" id="PF07883">
    <property type="entry name" value="Cupin_2"/>
    <property type="match status" value="1"/>
</dbReference>
<dbReference type="Gene3D" id="1.10.10.60">
    <property type="entry name" value="Homeodomain-like"/>
    <property type="match status" value="2"/>
</dbReference>
<dbReference type="InterPro" id="IPR011051">
    <property type="entry name" value="RmlC_Cupin_sf"/>
</dbReference>
<keyword evidence="6" id="KW-1185">Reference proteome</keyword>
<dbReference type="InterPro" id="IPR013096">
    <property type="entry name" value="Cupin_2"/>
</dbReference>
<dbReference type="RefSeq" id="WP_349057073.1">
    <property type="nucleotide sequence ID" value="NZ_JBBMEJ010000013.1"/>
</dbReference>
<dbReference type="CDD" id="cd02208">
    <property type="entry name" value="cupin_RmlC-like"/>
    <property type="match status" value="1"/>
</dbReference>
<organism evidence="5 6">
    <name type="scientific">Blautia aquisgranensis</name>
    <dbReference type="NCBI Taxonomy" id="3133153"/>
    <lineage>
        <taxon>Bacteria</taxon>
        <taxon>Bacillati</taxon>
        <taxon>Bacillota</taxon>
        <taxon>Clostridia</taxon>
        <taxon>Lachnospirales</taxon>
        <taxon>Lachnospiraceae</taxon>
        <taxon>Blautia</taxon>
    </lineage>
</organism>
<dbReference type="InterPro" id="IPR014710">
    <property type="entry name" value="RmlC-like_jellyroll"/>
</dbReference>
<dbReference type="SMART" id="SM00342">
    <property type="entry name" value="HTH_ARAC"/>
    <property type="match status" value="1"/>
</dbReference>
<dbReference type="PANTHER" id="PTHR43280:SF34">
    <property type="entry name" value="ARAC-FAMILY TRANSCRIPTIONAL REGULATOR"/>
    <property type="match status" value="1"/>
</dbReference>
<protein>
    <submittedName>
        <fullName evidence="5">AraC family transcriptional regulator</fullName>
    </submittedName>
</protein>
<dbReference type="InterPro" id="IPR018060">
    <property type="entry name" value="HTH_AraC"/>
</dbReference>
<accession>A0ABV1BIH7</accession>
<dbReference type="Gene3D" id="2.60.120.10">
    <property type="entry name" value="Jelly Rolls"/>
    <property type="match status" value="1"/>
</dbReference>
<dbReference type="EMBL" id="JBBMEJ010000013">
    <property type="protein sequence ID" value="MEQ2371560.1"/>
    <property type="molecule type" value="Genomic_DNA"/>
</dbReference>
<keyword evidence="1" id="KW-0805">Transcription regulation</keyword>
<dbReference type="SUPFAM" id="SSF46689">
    <property type="entry name" value="Homeodomain-like"/>
    <property type="match status" value="1"/>
</dbReference>
<evidence type="ECO:0000256" key="1">
    <source>
        <dbReference type="ARBA" id="ARBA00023015"/>
    </source>
</evidence>
<dbReference type="PROSITE" id="PS01124">
    <property type="entry name" value="HTH_ARAC_FAMILY_2"/>
    <property type="match status" value="1"/>
</dbReference>
<evidence type="ECO:0000313" key="6">
    <source>
        <dbReference type="Proteomes" id="UP001473063"/>
    </source>
</evidence>
<evidence type="ECO:0000256" key="3">
    <source>
        <dbReference type="ARBA" id="ARBA00023163"/>
    </source>
</evidence>
<evidence type="ECO:0000313" key="5">
    <source>
        <dbReference type="EMBL" id="MEQ2371560.1"/>
    </source>
</evidence>
<keyword evidence="2" id="KW-0238">DNA-binding</keyword>
<evidence type="ECO:0000256" key="2">
    <source>
        <dbReference type="ARBA" id="ARBA00023125"/>
    </source>
</evidence>
<feature type="domain" description="HTH araC/xylS-type" evidence="4">
    <location>
        <begin position="181"/>
        <end position="279"/>
    </location>
</feature>
<dbReference type="SUPFAM" id="SSF51182">
    <property type="entry name" value="RmlC-like cupins"/>
    <property type="match status" value="1"/>
</dbReference>
<dbReference type="Pfam" id="PF12833">
    <property type="entry name" value="HTH_18"/>
    <property type="match status" value="1"/>
</dbReference>
<keyword evidence="3" id="KW-0804">Transcription</keyword>
<dbReference type="PANTHER" id="PTHR43280">
    <property type="entry name" value="ARAC-FAMILY TRANSCRIPTIONAL REGULATOR"/>
    <property type="match status" value="1"/>
</dbReference>
<proteinExistence type="predicted"/>
<gene>
    <name evidence="5" type="ORF">WMO28_11590</name>
</gene>
<evidence type="ECO:0000259" key="4">
    <source>
        <dbReference type="PROSITE" id="PS01124"/>
    </source>
</evidence>
<name>A0ABV1BIH7_9FIRM</name>
<sequence>MNKKEISYEIIDYSGNTNVRFYTSTDNGSYIPFHWHRAVEILYMQEGSLEVTIENTSFTIHPGDCILINANVIHSTKCTSPNKAIVLQIPLDFMEKYIPDVQQFVFIWDHQTKNPVKKTKLEMLKTTLEQLQIIDDIRPDGFILRFNSLIFELLFQLYHNFRVRIFHSDLSQQKKDLDRLNFVLNYIAENYQRPISLDEIAGVAYLQTGYFCRFFKKKMGVTFLEYQNEYRLSFIYKDLINTKDPVHIILERHGFTNYKLFRRMFQEHFGCTPTKIRKNTQNAKD</sequence>
<reference evidence="5 6" key="1">
    <citation type="submission" date="2024-03" db="EMBL/GenBank/DDBJ databases">
        <title>Human intestinal bacterial collection.</title>
        <authorList>
            <person name="Pauvert C."/>
            <person name="Hitch T.C.A."/>
            <person name="Clavel T."/>
        </authorList>
    </citation>
    <scope>NUCLEOTIDE SEQUENCE [LARGE SCALE GENOMIC DNA]</scope>
    <source>
        <strain evidence="5 6">CLA-JM-H16</strain>
    </source>
</reference>
<comment type="caution">
    <text evidence="5">The sequence shown here is derived from an EMBL/GenBank/DDBJ whole genome shotgun (WGS) entry which is preliminary data.</text>
</comment>